<name>X1LJQ7_9ZZZZ</name>
<reference evidence="1" key="1">
    <citation type="journal article" date="2014" name="Front. Microbiol.">
        <title>High frequency of phylogenetically diverse reductive dehalogenase-homologous genes in deep subseafloor sedimentary metagenomes.</title>
        <authorList>
            <person name="Kawai M."/>
            <person name="Futagami T."/>
            <person name="Toyoda A."/>
            <person name="Takaki Y."/>
            <person name="Nishi S."/>
            <person name="Hori S."/>
            <person name="Arai W."/>
            <person name="Tsubouchi T."/>
            <person name="Morono Y."/>
            <person name="Uchiyama I."/>
            <person name="Ito T."/>
            <person name="Fujiyama A."/>
            <person name="Inagaki F."/>
            <person name="Takami H."/>
        </authorList>
    </citation>
    <scope>NUCLEOTIDE SEQUENCE</scope>
    <source>
        <strain evidence="1">Expedition CK06-06</strain>
    </source>
</reference>
<protein>
    <submittedName>
        <fullName evidence="1">Uncharacterized protein</fullName>
    </submittedName>
</protein>
<organism evidence="1">
    <name type="scientific">marine sediment metagenome</name>
    <dbReference type="NCBI Taxonomy" id="412755"/>
    <lineage>
        <taxon>unclassified sequences</taxon>
        <taxon>metagenomes</taxon>
        <taxon>ecological metagenomes</taxon>
    </lineage>
</organism>
<evidence type="ECO:0000313" key="1">
    <source>
        <dbReference type="EMBL" id="GAH94368.1"/>
    </source>
</evidence>
<accession>X1LJQ7</accession>
<dbReference type="EMBL" id="BARU01048216">
    <property type="protein sequence ID" value="GAH94368.1"/>
    <property type="molecule type" value="Genomic_DNA"/>
</dbReference>
<comment type="caution">
    <text evidence="1">The sequence shown here is derived from an EMBL/GenBank/DDBJ whole genome shotgun (WGS) entry which is preliminary data.</text>
</comment>
<dbReference type="AlphaFoldDB" id="X1LJQ7"/>
<gene>
    <name evidence="1" type="ORF">S03H2_71791</name>
</gene>
<feature type="non-terminal residue" evidence="1">
    <location>
        <position position="1"/>
    </location>
</feature>
<proteinExistence type="predicted"/>
<sequence>YIYYNYSKLKSQRFRIQMSNNKREEGGLFFEGRTESIYKVIVIGDPSVW</sequence>